<reference evidence="2 3" key="1">
    <citation type="submission" date="2019-07" db="EMBL/GenBank/DDBJ databases">
        <title>Genome sequence of Acholeplasma laidlawii strain with increased resistance to erythromycin.</title>
        <authorList>
            <person name="Medvedeva E.S."/>
            <person name="Baranova N.B."/>
            <person name="Siniagina M.N."/>
            <person name="Mouzykantov A."/>
            <person name="Chernova O.A."/>
            <person name="Chernov V.M."/>
        </authorList>
    </citation>
    <scope>NUCLEOTIDE SEQUENCE [LARGE SCALE GENOMIC DNA]</scope>
    <source>
        <strain evidence="2 3">PG8REry</strain>
    </source>
</reference>
<feature type="transmembrane region" description="Helical" evidence="1">
    <location>
        <begin position="33"/>
        <end position="55"/>
    </location>
</feature>
<dbReference type="EMBL" id="VKID01000003">
    <property type="protein sequence ID" value="TRX99118.1"/>
    <property type="molecule type" value="Genomic_DNA"/>
</dbReference>
<feature type="transmembrane region" description="Helical" evidence="1">
    <location>
        <begin position="161"/>
        <end position="178"/>
    </location>
</feature>
<comment type="caution">
    <text evidence="2">The sequence shown here is derived from an EMBL/GenBank/DDBJ whole genome shotgun (WGS) entry which is preliminary data.</text>
</comment>
<evidence type="ECO:0000313" key="2">
    <source>
        <dbReference type="EMBL" id="TRX99118.1"/>
    </source>
</evidence>
<keyword evidence="1" id="KW-0812">Transmembrane</keyword>
<feature type="transmembrane region" description="Helical" evidence="1">
    <location>
        <begin position="62"/>
        <end position="81"/>
    </location>
</feature>
<name>A0A553IFZ7_ACHLA</name>
<dbReference type="RefSeq" id="WP_064212197.1">
    <property type="nucleotide sequence ID" value="NZ_JACAOE010000003.1"/>
</dbReference>
<proteinExistence type="predicted"/>
<sequence length="227" mass="25678">MKKTYNLGLLTCGISLMLALIASFVLQDYFSESFLTLSFTFDTFILIAVAFMLILQFKSFDKIAAIVLVIYGAFNILYGIVGSQTLSDVINSTELEVIFILGLLLGHVLFEIAVLFVLLHLTQQRFEYKFTKKFVIVALSVSLLLLIAISPLVTFMTFQSIIRMVFSIISIIALYFCIQQMVTDTPIVVEAPAKAVPNKRLELSKLYERGIITQEEYQTRLDLIDKE</sequence>
<evidence type="ECO:0000313" key="3">
    <source>
        <dbReference type="Proteomes" id="UP000315938"/>
    </source>
</evidence>
<evidence type="ECO:0000256" key="1">
    <source>
        <dbReference type="SAM" id="Phobius"/>
    </source>
</evidence>
<dbReference type="Proteomes" id="UP000315938">
    <property type="component" value="Unassembled WGS sequence"/>
</dbReference>
<feature type="transmembrane region" description="Helical" evidence="1">
    <location>
        <begin position="97"/>
        <end position="122"/>
    </location>
</feature>
<protein>
    <submittedName>
        <fullName evidence="2">SHOCT domain-containing protein</fullName>
    </submittedName>
</protein>
<organism evidence="2 3">
    <name type="scientific">Acholeplasma laidlawii</name>
    <dbReference type="NCBI Taxonomy" id="2148"/>
    <lineage>
        <taxon>Bacteria</taxon>
        <taxon>Bacillati</taxon>
        <taxon>Mycoplasmatota</taxon>
        <taxon>Mollicutes</taxon>
        <taxon>Acholeplasmatales</taxon>
        <taxon>Acholeplasmataceae</taxon>
        <taxon>Acholeplasma</taxon>
    </lineage>
</organism>
<keyword evidence="1" id="KW-1133">Transmembrane helix</keyword>
<dbReference type="AlphaFoldDB" id="A0A553IFZ7"/>
<feature type="transmembrane region" description="Helical" evidence="1">
    <location>
        <begin position="7"/>
        <end position="27"/>
    </location>
</feature>
<accession>A0A553IFZ7</accession>
<feature type="transmembrane region" description="Helical" evidence="1">
    <location>
        <begin position="134"/>
        <end position="155"/>
    </location>
</feature>
<gene>
    <name evidence="2" type="ORF">FNV44_07075</name>
</gene>
<keyword evidence="1" id="KW-0472">Membrane</keyword>